<gene>
    <name evidence="4" type="ORF">ECRASSUSDP1_LOCUS27119</name>
</gene>
<dbReference type="Pfam" id="PF05186">
    <property type="entry name" value="Dpy-30"/>
    <property type="match status" value="1"/>
</dbReference>
<evidence type="ECO:0000313" key="4">
    <source>
        <dbReference type="EMBL" id="CAI2385544.1"/>
    </source>
</evidence>
<dbReference type="InterPro" id="IPR047499">
    <property type="entry name" value="DD_AK7"/>
</dbReference>
<keyword evidence="5" id="KW-1185">Reference proteome</keyword>
<dbReference type="InterPro" id="IPR036291">
    <property type="entry name" value="NAD(P)-bd_dom_sf"/>
</dbReference>
<dbReference type="Gene3D" id="3.40.50.720">
    <property type="entry name" value="NAD(P)-binding Rossmann-like Domain"/>
    <property type="match status" value="1"/>
</dbReference>
<dbReference type="InterPro" id="IPR051783">
    <property type="entry name" value="NAD(P)-dependent_oxidoreduct"/>
</dbReference>
<dbReference type="InterPro" id="IPR011098">
    <property type="entry name" value="G5_dom"/>
</dbReference>
<proteinExistence type="predicted"/>
<reference evidence="4" key="1">
    <citation type="submission" date="2023-07" db="EMBL/GenBank/DDBJ databases">
        <authorList>
            <consortium name="AG Swart"/>
            <person name="Singh M."/>
            <person name="Singh A."/>
            <person name="Seah K."/>
            <person name="Emmerich C."/>
        </authorList>
    </citation>
    <scope>NUCLEOTIDE SEQUENCE</scope>
    <source>
        <strain evidence="4">DP1</strain>
    </source>
</reference>
<dbReference type="SUPFAM" id="SSF51735">
    <property type="entry name" value="NAD(P)-binding Rossmann-fold domains"/>
    <property type="match status" value="1"/>
</dbReference>
<dbReference type="InterPro" id="IPR007858">
    <property type="entry name" value="Dpy-30_motif"/>
</dbReference>
<evidence type="ECO:0000256" key="2">
    <source>
        <dbReference type="SAM" id="MobiDB-lite"/>
    </source>
</evidence>
<dbReference type="Proteomes" id="UP001295684">
    <property type="component" value="Unassembled WGS sequence"/>
</dbReference>
<dbReference type="SUPFAM" id="SSF52540">
    <property type="entry name" value="P-loop containing nucleoside triphosphate hydrolases"/>
    <property type="match status" value="2"/>
</dbReference>
<dbReference type="EMBL" id="CAMPGE010027972">
    <property type="protein sequence ID" value="CAI2385544.1"/>
    <property type="molecule type" value="Genomic_DNA"/>
</dbReference>
<dbReference type="InterPro" id="IPR027417">
    <property type="entry name" value="P-loop_NTPase"/>
</dbReference>
<dbReference type="Gene3D" id="3.40.50.300">
    <property type="entry name" value="P-loop containing nucleotide triphosphate hydrolases"/>
    <property type="match status" value="1"/>
</dbReference>
<sequence>MSEGEGEGEEQKIEAPPVPGYKFFINNINSYLGRVLYQELENSEQIKDPIEKHIFVGTQTKSEPDEVPQGVEKVIENDLTRSFRKHILESDIVIYDLMTSNFEEVDHVIKTFKTHELEHDKVLILVSSVMSWANTPPKIKKVYEDGEEAEGEEDEEPPEEEEEQSENEEEAEGEENQEEEVDENAPPKPVVLTFKEKDFHLRVPSRRFQYLKTLETLALSSVRAQPKLRVYVLCAGILYGDGERILHDHFKQSWLQDPRKLPYVGEGKNLVPTIHVRDLARLVRKVVGNMPESYYIFALDKTKNPTQKRLVSSIAKGMGTKETTSVQFEEVKKHEWAEFLTLDIKMRASDILKDDEPPEDAENPEELAEQLKFPWHCKKGILRNMLMLNNEFNDYRKLKPVKILITGPPASGKTHCAKILAKYYNIPHITIQDALNLIPKLKGDFAETVNGFIDEKKDAIVEEFESREDRKEDETLNRDEIFVRLPDKFLYPLIKMKLSENACRNRGYILDGYPRSYTDAQYVFLKRVFKETVNEDGDVEVEEADENDEIEEDALDDDGNLIQKNFDKYQPDENLIPDSIIQLDGPQEAIRDRLMNLSEQKIANTHWDNDGLIRRTKVYRDTNNSPIGDPSLLDFFSKWNIAIMESNCMDKLEKLIESYKIFIERKGKPVNYMIFDEELESTRLEQFEKENKERKQLVADTAEREEYIERQWRKQKEDYTKNRFEHIKEQERDLLDSKSQPIRAYLVDNVVGILSEGLCEVCKNQPEDPVDFLAEFLFRESKNVQPNNINFY</sequence>
<dbReference type="CDD" id="cd22967">
    <property type="entry name" value="DD_AK7"/>
    <property type="match status" value="1"/>
</dbReference>
<dbReference type="GO" id="GO:0005737">
    <property type="term" value="C:cytoplasm"/>
    <property type="evidence" value="ECO:0007669"/>
    <property type="project" value="TreeGrafter"/>
</dbReference>
<dbReference type="PANTHER" id="PTHR48079">
    <property type="entry name" value="PROTEIN YEEZ"/>
    <property type="match status" value="1"/>
</dbReference>
<dbReference type="Gene3D" id="1.20.890.10">
    <property type="entry name" value="cAMP-dependent protein kinase regulatory subunit, dimerization-anchoring domain"/>
    <property type="match status" value="1"/>
</dbReference>
<dbReference type="PANTHER" id="PTHR48079:SF6">
    <property type="entry name" value="NAD(P)-BINDING DOMAIN-CONTAINING PROTEIN-RELATED"/>
    <property type="match status" value="1"/>
</dbReference>
<organism evidence="4 5">
    <name type="scientific">Euplotes crassus</name>
    <dbReference type="NCBI Taxonomy" id="5936"/>
    <lineage>
        <taxon>Eukaryota</taxon>
        <taxon>Sar</taxon>
        <taxon>Alveolata</taxon>
        <taxon>Ciliophora</taxon>
        <taxon>Intramacronucleata</taxon>
        <taxon>Spirotrichea</taxon>
        <taxon>Hypotrichia</taxon>
        <taxon>Euplotida</taxon>
        <taxon>Euplotidae</taxon>
        <taxon>Moneuplotes</taxon>
    </lineage>
</organism>
<feature type="region of interest" description="Disordered" evidence="2">
    <location>
        <begin position="145"/>
        <end position="189"/>
    </location>
</feature>
<evidence type="ECO:0000256" key="1">
    <source>
        <dbReference type="ARBA" id="ARBA00022729"/>
    </source>
</evidence>
<dbReference type="AlphaFoldDB" id="A0AAD1Y6S7"/>
<accession>A0AAD1Y6S7</accession>
<protein>
    <recommendedName>
        <fullName evidence="3">G5 domain-containing protein</fullName>
    </recommendedName>
</protein>
<evidence type="ECO:0000313" key="5">
    <source>
        <dbReference type="Proteomes" id="UP001295684"/>
    </source>
</evidence>
<dbReference type="GO" id="GO:0004029">
    <property type="term" value="F:aldehyde dehydrogenase (NAD+) activity"/>
    <property type="evidence" value="ECO:0007669"/>
    <property type="project" value="TreeGrafter"/>
</dbReference>
<evidence type="ECO:0000259" key="3">
    <source>
        <dbReference type="PROSITE" id="PS51109"/>
    </source>
</evidence>
<name>A0AAD1Y6S7_EUPCR</name>
<feature type="compositionally biased region" description="Acidic residues" evidence="2">
    <location>
        <begin position="145"/>
        <end position="183"/>
    </location>
</feature>
<dbReference type="PROSITE" id="PS51109">
    <property type="entry name" value="G5"/>
    <property type="match status" value="1"/>
</dbReference>
<feature type="domain" description="G5" evidence="3">
    <location>
        <begin position="1"/>
        <end position="60"/>
    </location>
</feature>
<comment type="caution">
    <text evidence="4">The sequence shown here is derived from an EMBL/GenBank/DDBJ whole genome shotgun (WGS) entry which is preliminary data.</text>
</comment>
<keyword evidence="1" id="KW-0732">Signal</keyword>